<dbReference type="SUPFAM" id="SSF51261">
    <property type="entry name" value="Duplicated hybrid motif"/>
    <property type="match status" value="1"/>
</dbReference>
<dbReference type="RefSeq" id="WP_149621036.1">
    <property type="nucleotide sequence ID" value="NZ_VOBL01000035.1"/>
</dbReference>
<feature type="compositionally biased region" description="Polar residues" evidence="2">
    <location>
        <begin position="424"/>
        <end position="434"/>
    </location>
</feature>
<feature type="domain" description="M23ase beta-sheet core" evidence="3">
    <location>
        <begin position="161"/>
        <end position="255"/>
    </location>
</feature>
<dbReference type="InterPro" id="IPR050570">
    <property type="entry name" value="Cell_wall_metabolism_enzyme"/>
</dbReference>
<reference evidence="4 5" key="1">
    <citation type="submission" date="2019-07" db="EMBL/GenBank/DDBJ databases">
        <title>Analysis of the biochemical properties, biological activity and biotechnological potential of siderophores and biosurfactants produced by Antarctic psychrotolerant bacteria.</title>
        <authorList>
            <person name="Styczynski M."/>
            <person name="Krucon T."/>
            <person name="Decewicz P."/>
            <person name="Dziewit L."/>
        </authorList>
    </citation>
    <scope>NUCLEOTIDE SEQUENCE [LARGE SCALE GENOMIC DNA]</scope>
    <source>
        <strain evidence="4 5">ANT_H27</strain>
    </source>
</reference>
<proteinExistence type="predicted"/>
<evidence type="ECO:0000259" key="3">
    <source>
        <dbReference type="Pfam" id="PF01551"/>
    </source>
</evidence>
<keyword evidence="1" id="KW-0732">Signal</keyword>
<dbReference type="OrthoDB" id="1099523at2"/>
<accession>A0A5B0E5K0</accession>
<dbReference type="InterPro" id="IPR016047">
    <property type="entry name" value="M23ase_b-sheet_dom"/>
</dbReference>
<evidence type="ECO:0000313" key="4">
    <source>
        <dbReference type="EMBL" id="KAA0973161.1"/>
    </source>
</evidence>
<gene>
    <name evidence="4" type="ORF">FQ154_19640</name>
</gene>
<evidence type="ECO:0000313" key="5">
    <source>
        <dbReference type="Proteomes" id="UP000323856"/>
    </source>
</evidence>
<dbReference type="AlphaFoldDB" id="A0A5B0E5K0"/>
<dbReference type="CDD" id="cd12797">
    <property type="entry name" value="M23_peptidase"/>
    <property type="match status" value="1"/>
</dbReference>
<comment type="caution">
    <text evidence="4">The sequence shown here is derived from an EMBL/GenBank/DDBJ whole genome shotgun (WGS) entry which is preliminary data.</text>
</comment>
<dbReference type="PANTHER" id="PTHR21666:SF289">
    <property type="entry name" value="L-ALA--D-GLU ENDOPEPTIDASE"/>
    <property type="match status" value="1"/>
</dbReference>
<feature type="region of interest" description="Disordered" evidence="2">
    <location>
        <begin position="283"/>
        <end position="434"/>
    </location>
</feature>
<feature type="compositionally biased region" description="Low complexity" evidence="2">
    <location>
        <begin position="414"/>
        <end position="423"/>
    </location>
</feature>
<feature type="compositionally biased region" description="Basic and acidic residues" evidence="2">
    <location>
        <begin position="294"/>
        <end position="304"/>
    </location>
</feature>
<dbReference type="PANTHER" id="PTHR21666">
    <property type="entry name" value="PEPTIDASE-RELATED"/>
    <property type="match status" value="1"/>
</dbReference>
<evidence type="ECO:0000256" key="1">
    <source>
        <dbReference type="ARBA" id="ARBA00022729"/>
    </source>
</evidence>
<dbReference type="Proteomes" id="UP000323856">
    <property type="component" value="Unassembled WGS sequence"/>
</dbReference>
<dbReference type="EMBL" id="VOBL01000035">
    <property type="protein sequence ID" value="KAA0973161.1"/>
    <property type="molecule type" value="Genomic_DNA"/>
</dbReference>
<feature type="compositionally biased region" description="Basic and acidic residues" evidence="2">
    <location>
        <begin position="334"/>
        <end position="343"/>
    </location>
</feature>
<protein>
    <submittedName>
        <fullName evidence="4">M23 family metallopeptidase</fullName>
    </submittedName>
</protein>
<feature type="compositionally biased region" description="Low complexity" evidence="2">
    <location>
        <begin position="344"/>
        <end position="359"/>
    </location>
</feature>
<feature type="compositionally biased region" description="Low complexity" evidence="2">
    <location>
        <begin position="397"/>
        <end position="407"/>
    </location>
</feature>
<dbReference type="Pfam" id="PF01551">
    <property type="entry name" value="Peptidase_M23"/>
    <property type="match status" value="1"/>
</dbReference>
<dbReference type="GO" id="GO:0004222">
    <property type="term" value="F:metalloendopeptidase activity"/>
    <property type="evidence" value="ECO:0007669"/>
    <property type="project" value="TreeGrafter"/>
</dbReference>
<name>A0A5B0E5K0_9MICC</name>
<organism evidence="4 5">
    <name type="scientific">Paeniglutamicibacter gangotriensis</name>
    <dbReference type="NCBI Taxonomy" id="254787"/>
    <lineage>
        <taxon>Bacteria</taxon>
        <taxon>Bacillati</taxon>
        <taxon>Actinomycetota</taxon>
        <taxon>Actinomycetes</taxon>
        <taxon>Micrococcales</taxon>
        <taxon>Micrococcaceae</taxon>
        <taxon>Paeniglutamicibacter</taxon>
    </lineage>
</organism>
<evidence type="ECO:0000256" key="2">
    <source>
        <dbReference type="SAM" id="MobiDB-lite"/>
    </source>
</evidence>
<dbReference type="InterPro" id="IPR011055">
    <property type="entry name" value="Dup_hybrid_motif"/>
</dbReference>
<dbReference type="Gene3D" id="2.70.70.10">
    <property type="entry name" value="Glucose Permease (Domain IIA)"/>
    <property type="match status" value="1"/>
</dbReference>
<sequence length="434" mass="44525">MKKHQVNHSPQLPKRWQLRRRPKLSRAAAVGTAVLATLALSVSPVLEGRQVDASPLGLGAVDAQAASFAQPVEVSLLSGVDAIRWESENITSAAAGAQVADASDPGAVIGVAGATAQLVGQNVGPLGVLPAGIRMMHPVSSRHITSPYGWRSNPTGAGTQIHIGQDYAIGCGSPVYASSSGTVVQSAWAGHSGMRVTIDHGSSVRTGYSHNSKLIAAVGQHVEQGQLIALSGTTGNSTGCHVHFEIIINGRWNDPRNFLPAIPGQPNPMIDSRRTTIAADPIRNGAAPKSENSNGHDIDAKLPDPPKAQPPSKTPEQNQGSPTPGENTKPKPKPKPDPSESEKPGTTPPGTTTPLPTDTGKPDPSPTDVLCPDPTDSGPAAPTTVPPKETEPKPEKPTSSAPGSESSKGGGGQTETTQGSPSGATTESSTTKSS</sequence>